<proteinExistence type="predicted"/>
<sequence length="239" mass="26003">MSRRNMMAGKEAKEVKYGALYNYYVIEGIGDYSIIPLAMSNAGWVVNTGLLSNRDIATLANYSGGSMATLGARIKETGNTYWIGNVGALNTYNFNARGAGFRQHNDGSFSSLNYELRLWDAYAPQAVYLKITNSGTDGGFDDATGKKSMGCSIRAVRPSTMDEQMYIVDGNPALPYTGNDGLVYPTIKVGTQVWLACNLAETKLRNGTDIPNVTNNATWSGMTTIAMCDINNNPINTYM</sequence>
<dbReference type="EMBL" id="LR798354">
    <property type="protein sequence ID" value="CAB5226104.1"/>
    <property type="molecule type" value="Genomic_DNA"/>
</dbReference>
<gene>
    <name evidence="1" type="ORF">UFOVP756_47</name>
</gene>
<reference evidence="1" key="1">
    <citation type="submission" date="2020-05" db="EMBL/GenBank/DDBJ databases">
        <authorList>
            <person name="Chiriac C."/>
            <person name="Salcher M."/>
            <person name="Ghai R."/>
            <person name="Kavagutti S V."/>
        </authorList>
    </citation>
    <scope>NUCLEOTIDE SEQUENCE</scope>
</reference>
<protein>
    <submittedName>
        <fullName evidence="1">Fibrobacter succinogenes major paralogous domain containing protein</fullName>
    </submittedName>
</protein>
<evidence type="ECO:0000313" key="1">
    <source>
        <dbReference type="EMBL" id="CAB5226104.1"/>
    </source>
</evidence>
<accession>A0A6J7X531</accession>
<name>A0A6J7X531_9CAUD</name>
<organism evidence="1">
    <name type="scientific">uncultured Caudovirales phage</name>
    <dbReference type="NCBI Taxonomy" id="2100421"/>
    <lineage>
        <taxon>Viruses</taxon>
        <taxon>Duplodnaviria</taxon>
        <taxon>Heunggongvirae</taxon>
        <taxon>Uroviricota</taxon>
        <taxon>Caudoviricetes</taxon>
        <taxon>Peduoviridae</taxon>
        <taxon>Maltschvirus</taxon>
        <taxon>Maltschvirus maltsch</taxon>
    </lineage>
</organism>